<proteinExistence type="predicted"/>
<sequence>MEYKETLNLPKTEFPMRANLAKREPAMLEYWNRSDIYGKLMERPAEKGTFVLHDGPPYANSNIHIGTAFNKVLKDFIPKYRWMKGYRAPYVPGWDTHGLPIELRVLKDENLNQDDLSPVELRRRCQAYAEKYLDVQRSEFMRLGVLGDWFRPYVTYEASYEAAQIGAFADMVERGLVYKGHKPVFWCIDCQTALAAAEIEYEDESSPSIYVAYPLAGTASLSPKLAEGVHVLIWTTTPWTLPASMAVALHADYRYGFYRMGEKICLMACDLASQVAEVTKENLGEPLHVCTGRDLEGLVARHPFYEERSIPLVLADYVTLDSGTGCVHTAPGHGVEDFETGIRYNIDIYNPVDDKGYFLSETALVGGLSLKEGERKILATLMANGRLLGSAKILHSYPHCWRCKKPVIFRATEQWFVSVDAFREQTLSIIDNEVQWVPEWGHDRIANMVRDRSDWCISRQRTWGVPIPAFYCEKCGELILTSDRIRRVQAAVATGGADIWWTASPQELLGDLVSCPHCGGTELRKERDIMDVWFDSGVSHLAVLETRPELHWPADLYLEGSDQHRGWFQTSLLTSVATRGKAPYKAVLTHGFIVDGEGKKMSKSIGNVVAPREVVDKYGADILRLWVASTDYRNDIRISETIIRNLTESYRRIRNTARYLLGNLYDFDPACDSLPLDEMEEMDRWILSKLQAVIEKATHGYDEYEFHVPTFAVHQFCVNELSAFYLDVSKDRLYAEGALSPARRSGQTAMWKILSALVRILAPVLSFTAEEIWQEMKRIDRTLPESVFLALWPEGSEERSLELEAKWEKILGLRGAFSRALEKFRSTGKIGQSLEACLSVSSGTLAPEIPDLLTEEEWATVAIVSQFRWSDTLAGDILVDEETGLNVAVSPAQGAKCPRCWKFDIHAGPEQPCPRCAAVLREAGLS</sequence>
<protein>
    <submittedName>
        <fullName evidence="1">Isoleucine--tRNA ligase</fullName>
        <ecNumber evidence="1">6.1.1.5</ecNumber>
    </submittedName>
</protein>
<evidence type="ECO:0000313" key="1">
    <source>
        <dbReference type="EMBL" id="QVL37618.1"/>
    </source>
</evidence>
<reference evidence="1" key="1">
    <citation type="submission" date="2021-05" db="EMBL/GenBank/DDBJ databases">
        <title>An isolated secondary fermenter in methanogenic hydrocarbon-degrading communities.</title>
        <authorList>
            <person name="Liu Y.-F."/>
            <person name="Liu Z.-l."/>
        </authorList>
    </citation>
    <scope>NUCLEOTIDE SEQUENCE</scope>
    <source>
        <strain evidence="1">L-13</strain>
    </source>
</reference>
<keyword evidence="2" id="KW-1185">Reference proteome</keyword>
<organism evidence="1 2">
    <name type="scientific">Aminirod propionatiphilus</name>
    <dbReference type="NCBI Taxonomy" id="3415223"/>
    <lineage>
        <taxon>Bacteria</taxon>
        <taxon>Thermotogati</taxon>
        <taxon>Synergistota</taxon>
        <taxon>Synergistia</taxon>
        <taxon>Synergistales</taxon>
        <taxon>Aminiphilaceae</taxon>
        <taxon>Aminirod</taxon>
    </lineage>
</organism>
<dbReference type="EC" id="6.1.1.5" evidence="1"/>
<accession>A0ACD1DZM3</accession>
<dbReference type="Proteomes" id="UP000682204">
    <property type="component" value="Chromosome"/>
</dbReference>
<dbReference type="EMBL" id="CP074691">
    <property type="protein sequence ID" value="QVL37618.1"/>
    <property type="molecule type" value="Genomic_DNA"/>
</dbReference>
<evidence type="ECO:0000313" key="2">
    <source>
        <dbReference type="Proteomes" id="UP000682204"/>
    </source>
</evidence>
<keyword evidence="1" id="KW-0436">Ligase</keyword>
<name>A0ACD1DZM3_9BACT</name>
<gene>
    <name evidence="1" type="primary">ileS</name>
    <name evidence="1" type="ORF">KIH16_07040</name>
</gene>